<feature type="region of interest" description="Disordered" evidence="2">
    <location>
        <begin position="878"/>
        <end position="907"/>
    </location>
</feature>
<feature type="region of interest" description="Disordered" evidence="2">
    <location>
        <begin position="735"/>
        <end position="769"/>
    </location>
</feature>
<evidence type="ECO:0000256" key="1">
    <source>
        <dbReference type="SAM" id="Coils"/>
    </source>
</evidence>
<proteinExistence type="predicted"/>
<feature type="compositionally biased region" description="Low complexity" evidence="2">
    <location>
        <begin position="300"/>
        <end position="319"/>
    </location>
</feature>
<feature type="compositionally biased region" description="Basic and acidic residues" evidence="2">
    <location>
        <begin position="735"/>
        <end position="748"/>
    </location>
</feature>
<feature type="compositionally biased region" description="Basic and acidic residues" evidence="2">
    <location>
        <begin position="320"/>
        <end position="350"/>
    </location>
</feature>
<keyword evidence="4" id="KW-1185">Reference proteome</keyword>
<organism evidence="3 4">
    <name type="scientific">Pleodorina starrii</name>
    <dbReference type="NCBI Taxonomy" id="330485"/>
    <lineage>
        <taxon>Eukaryota</taxon>
        <taxon>Viridiplantae</taxon>
        <taxon>Chlorophyta</taxon>
        <taxon>core chlorophytes</taxon>
        <taxon>Chlorophyceae</taxon>
        <taxon>CS clade</taxon>
        <taxon>Chlamydomonadales</taxon>
        <taxon>Volvocaceae</taxon>
        <taxon>Pleodorina</taxon>
    </lineage>
</organism>
<dbReference type="SUPFAM" id="SSF90257">
    <property type="entry name" value="Myosin rod fragments"/>
    <property type="match status" value="1"/>
</dbReference>
<feature type="coiled-coil region" evidence="1">
    <location>
        <begin position="30"/>
        <end position="159"/>
    </location>
</feature>
<dbReference type="SUPFAM" id="SSF57997">
    <property type="entry name" value="Tropomyosin"/>
    <property type="match status" value="1"/>
</dbReference>
<feature type="compositionally biased region" description="Low complexity" evidence="2">
    <location>
        <begin position="879"/>
        <end position="894"/>
    </location>
</feature>
<dbReference type="Proteomes" id="UP001165080">
    <property type="component" value="Unassembled WGS sequence"/>
</dbReference>
<feature type="region of interest" description="Disordered" evidence="2">
    <location>
        <begin position="297"/>
        <end position="350"/>
    </location>
</feature>
<name>A0A9W6BQH6_9CHLO</name>
<evidence type="ECO:0000256" key="2">
    <source>
        <dbReference type="SAM" id="MobiDB-lite"/>
    </source>
</evidence>
<dbReference type="AlphaFoldDB" id="A0A9W6BQH6"/>
<evidence type="ECO:0000313" key="4">
    <source>
        <dbReference type="Proteomes" id="UP001165080"/>
    </source>
</evidence>
<evidence type="ECO:0000313" key="3">
    <source>
        <dbReference type="EMBL" id="GLC56288.1"/>
    </source>
</evidence>
<accession>A0A9W6BQH6</accession>
<sequence>MMSISKSSLQELRTANAVLADELVKARSGSDQVRDQLREKESSIEALQATIDRLEKARRLVDKKHLLQLKELNRRYKEEQAQRLARESECAHLRAGKDVLVQQMDSIQEERAQLMDLLNAQRSNGSRLEATIAADAATIAELRSRVQSAESRLDDEVAARQELFGRHKALEADLKLATERHSALAVSSSDAEGRVRAAVSKSQLLEDELGAVKKALQAEKAAFAAERERAISLQSDLTALQTSTQMAAAAAAADTTELERLRGQSEQLASANEGLRGEVARLREEVLHLTAQGVATQAGSQNLQQQRDELQQQLSSTQESMERLERDLREQAAARARAAQEEAAARHRAHAEELAARLKAREKAWEEDRTATQRAHEEELSRKDMELLEVRERMREAQSSVAELAAEVATFKFQGERYAEVFRENEELKQRLAKADETITARDASLAEAAASHAAQLELWKAEANEVAQAASKWKQRCTALQAQLDARESETDTAEQELRTLATKLTASEAERMKLQEALAGVESKLNLASQESISYRAQLSDVLVSHQSASRHVETVQQDLQLRDLQLNKLNQSLNEEAARAAQLRHELAAAVSQHAKELDAKRRALDDLTDQLHEAERARAIAQAQADSLREKVALLTREVGRARAVADAASARGGANAAANLRRSADAWAHSLRDGGAGKGGARQLPEPFDMEEEADLDRMRQQYASRPGGGRHEYDVVSLEEEAESWFRSLDDERRRPRERPGGSREAGGNRAGGGGANSRGRADAPQLELEPLVVDAAAVGGGGVGGIVRTYDVTISPKHGADMAAEVGSSPQQLAAGAALVPQPQPYRPPPATPYTAAAPASSGASAGISAGGAAAIAAAAYTAFITPVEQQSGGASSYSHSHSHVSATPQHAPVTHHHRGMPPLTAIASPRPSPSTSVSTYSHSQHHAQLQQQRQPYRAAYGLSSMAPPPQPQPASGYGYARGGAASSYGAMTPLSPVLSESASNASSNLQDRLQRLLGTGKLV</sequence>
<keyword evidence="1" id="KW-0175">Coiled coil</keyword>
<feature type="coiled-coil region" evidence="1">
    <location>
        <begin position="478"/>
        <end position="533"/>
    </location>
</feature>
<dbReference type="EMBL" id="BRXU01000015">
    <property type="protein sequence ID" value="GLC56288.1"/>
    <property type="molecule type" value="Genomic_DNA"/>
</dbReference>
<feature type="coiled-coil region" evidence="1">
    <location>
        <begin position="569"/>
        <end position="642"/>
    </location>
</feature>
<protein>
    <submittedName>
        <fullName evidence="3">Uncharacterized protein</fullName>
    </submittedName>
</protein>
<gene>
    <name evidence="3" type="primary">PLEST008861</name>
    <name evidence="3" type="ORF">PLESTB_001088500</name>
</gene>
<comment type="caution">
    <text evidence="3">The sequence shown here is derived from an EMBL/GenBank/DDBJ whole genome shotgun (WGS) entry which is preliminary data.</text>
</comment>
<reference evidence="3 4" key="1">
    <citation type="journal article" date="2023" name="Commun. Biol.">
        <title>Reorganization of the ancestral sex-determining regions during the evolution of trioecy in Pleodorina starrii.</title>
        <authorList>
            <person name="Takahashi K."/>
            <person name="Suzuki S."/>
            <person name="Kawai-Toyooka H."/>
            <person name="Yamamoto K."/>
            <person name="Hamaji T."/>
            <person name="Ootsuki R."/>
            <person name="Yamaguchi H."/>
            <person name="Kawachi M."/>
            <person name="Higashiyama T."/>
            <person name="Nozaki H."/>
        </authorList>
    </citation>
    <scope>NUCLEOTIDE SEQUENCE [LARGE SCALE GENOMIC DNA]</scope>
    <source>
        <strain evidence="3 4">NIES-4479</strain>
    </source>
</reference>